<keyword evidence="1" id="KW-0812">Transmembrane</keyword>
<sequence length="207" mass="23539">MNKSISVYITVGEWLFKILLLNIYWFIFSLVGLFVLGLFPATTALFATIRQDIKSEDDVRLFRSFLHYYKQEFLKSNLLGYLMLSLAILLIVNLQVLDIMDSSLLHSSLTIMTYILLAILALISVFIVPIYVHYNFSILGYIKYSAIMVIGKPLQALALLAIIAVLFYLYYLVPGLIPAIGVSLLAYIIMKTAYPSFAIPREMKEES</sequence>
<comment type="caution">
    <text evidence="2">The sequence shown here is derived from an EMBL/GenBank/DDBJ whole genome shotgun (WGS) entry which is preliminary data.</text>
</comment>
<keyword evidence="1" id="KW-1133">Transmembrane helix</keyword>
<dbReference type="RefSeq" id="WP_184249291.1">
    <property type="nucleotide sequence ID" value="NZ_BAAACU010000013.1"/>
</dbReference>
<reference evidence="2 3" key="1">
    <citation type="submission" date="2020-08" db="EMBL/GenBank/DDBJ databases">
        <title>Genomic Encyclopedia of Type Strains, Phase IV (KMG-IV): sequencing the most valuable type-strain genomes for metagenomic binning, comparative biology and taxonomic classification.</title>
        <authorList>
            <person name="Goeker M."/>
        </authorList>
    </citation>
    <scope>NUCLEOTIDE SEQUENCE [LARGE SCALE GENOMIC DNA]</scope>
    <source>
        <strain evidence="2 3">DSM 11805</strain>
    </source>
</reference>
<organism evidence="2 3">
    <name type="scientific">Gracilibacillus halotolerans</name>
    <dbReference type="NCBI Taxonomy" id="74386"/>
    <lineage>
        <taxon>Bacteria</taxon>
        <taxon>Bacillati</taxon>
        <taxon>Bacillota</taxon>
        <taxon>Bacilli</taxon>
        <taxon>Bacillales</taxon>
        <taxon>Bacillaceae</taxon>
        <taxon>Gracilibacillus</taxon>
    </lineage>
</organism>
<dbReference type="InterPro" id="IPR006938">
    <property type="entry name" value="DUF624"/>
</dbReference>
<evidence type="ECO:0000256" key="1">
    <source>
        <dbReference type="SAM" id="Phobius"/>
    </source>
</evidence>
<dbReference type="EMBL" id="JACHON010000015">
    <property type="protein sequence ID" value="MBB6513682.1"/>
    <property type="molecule type" value="Genomic_DNA"/>
</dbReference>
<name>A0A841RP85_9BACI</name>
<dbReference type="Proteomes" id="UP000572212">
    <property type="component" value="Unassembled WGS sequence"/>
</dbReference>
<protein>
    <submittedName>
        <fullName evidence="2">Putative membrane protein YesL</fullName>
    </submittedName>
</protein>
<accession>A0A841RP85</accession>
<gene>
    <name evidence="2" type="ORF">GGQ92_002496</name>
</gene>
<feature type="transmembrane region" description="Helical" evidence="1">
    <location>
        <begin position="109"/>
        <end position="132"/>
    </location>
</feature>
<keyword evidence="3" id="KW-1185">Reference proteome</keyword>
<keyword evidence="1" id="KW-0472">Membrane</keyword>
<feature type="transmembrane region" description="Helical" evidence="1">
    <location>
        <begin position="176"/>
        <end position="194"/>
    </location>
</feature>
<feature type="transmembrane region" description="Helical" evidence="1">
    <location>
        <begin position="23"/>
        <end position="47"/>
    </location>
</feature>
<dbReference type="AlphaFoldDB" id="A0A841RP85"/>
<proteinExistence type="predicted"/>
<feature type="transmembrane region" description="Helical" evidence="1">
    <location>
        <begin position="78"/>
        <end position="97"/>
    </location>
</feature>
<evidence type="ECO:0000313" key="3">
    <source>
        <dbReference type="Proteomes" id="UP000572212"/>
    </source>
</evidence>
<feature type="transmembrane region" description="Helical" evidence="1">
    <location>
        <begin position="144"/>
        <end position="170"/>
    </location>
</feature>
<evidence type="ECO:0000313" key="2">
    <source>
        <dbReference type="EMBL" id="MBB6513682.1"/>
    </source>
</evidence>
<dbReference type="Pfam" id="PF04854">
    <property type="entry name" value="DUF624"/>
    <property type="match status" value="1"/>
</dbReference>